<accession>A0A1I4HNX4</accession>
<organism evidence="1 2">
    <name type="scientific">Shimia haliotis</name>
    <dbReference type="NCBI Taxonomy" id="1280847"/>
    <lineage>
        <taxon>Bacteria</taxon>
        <taxon>Pseudomonadati</taxon>
        <taxon>Pseudomonadota</taxon>
        <taxon>Alphaproteobacteria</taxon>
        <taxon>Rhodobacterales</taxon>
        <taxon>Roseobacteraceae</taxon>
    </lineage>
</organism>
<dbReference type="RefSeq" id="WP_280137043.1">
    <property type="nucleotide sequence ID" value="NZ_FOSZ01000014.1"/>
</dbReference>
<sequence length="41" mass="4385">MTIKTDRSPASVEALVGLLAERYVATLSAANDNNAPRPKQD</sequence>
<keyword evidence="2" id="KW-1185">Reference proteome</keyword>
<name>A0A1I4HNX4_9RHOB</name>
<proteinExistence type="predicted"/>
<protein>
    <submittedName>
        <fullName evidence="1">Uncharacterized protein</fullName>
    </submittedName>
</protein>
<evidence type="ECO:0000313" key="1">
    <source>
        <dbReference type="EMBL" id="SFL43086.1"/>
    </source>
</evidence>
<gene>
    <name evidence="1" type="ORF">SAMN04488036_11437</name>
</gene>
<dbReference type="Proteomes" id="UP000198851">
    <property type="component" value="Unassembled WGS sequence"/>
</dbReference>
<dbReference type="AlphaFoldDB" id="A0A1I4HNX4"/>
<evidence type="ECO:0000313" key="2">
    <source>
        <dbReference type="Proteomes" id="UP000198851"/>
    </source>
</evidence>
<dbReference type="EMBL" id="FOSZ01000014">
    <property type="protein sequence ID" value="SFL43086.1"/>
    <property type="molecule type" value="Genomic_DNA"/>
</dbReference>
<reference evidence="2" key="1">
    <citation type="submission" date="2016-10" db="EMBL/GenBank/DDBJ databases">
        <authorList>
            <person name="Varghese N."/>
            <person name="Submissions S."/>
        </authorList>
    </citation>
    <scope>NUCLEOTIDE SEQUENCE [LARGE SCALE GENOMIC DNA]</scope>
    <source>
        <strain evidence="2">DSM 28453</strain>
    </source>
</reference>